<dbReference type="Gene3D" id="2.60.120.620">
    <property type="entry name" value="q2cbj1_9rhob like domain"/>
    <property type="match status" value="1"/>
</dbReference>
<dbReference type="PANTHER" id="PTHR20883:SF48">
    <property type="entry name" value="ECTOINE DIOXYGENASE"/>
    <property type="match status" value="1"/>
</dbReference>
<dbReference type="InterPro" id="IPR008775">
    <property type="entry name" value="Phytyl_CoA_dOase-like"/>
</dbReference>
<dbReference type="AlphaFoldDB" id="A0A6B0YUH4"/>
<dbReference type="Pfam" id="PF05721">
    <property type="entry name" value="PhyH"/>
    <property type="match status" value="1"/>
</dbReference>
<sequence length="256" mass="28146">MASLQQAFWEMDVYGFTVLEDVLSAAEVEVLRASLAEWAARLGGEQRFLGQAGHVSNLPVLDPLYHPLMDHPRTLPVIEYVLGQQIILGSLNARIVRPGDPVQGLHSDIRADLLNMGSPVMVNTVWLLDDFTAENGGTRIVPGSHRSGMAGPPEGMDVKHVHQLVAPAGSVLVFNGQCWHGGGANRTQTDRHAMFGHYRKSALIFQVDPHDGFQEGWLDDLTPRQRELLRMDNGLAAPHAADSHLRVSFSRGKKKD</sequence>
<protein>
    <recommendedName>
        <fullName evidence="2">Phytanoyl-CoA dioxygenase family protein</fullName>
    </recommendedName>
</protein>
<name>A0A6B0YUH4_9CHLR</name>
<evidence type="ECO:0008006" key="2">
    <source>
        <dbReference type="Google" id="ProtNLM"/>
    </source>
</evidence>
<reference evidence="1" key="1">
    <citation type="submission" date="2019-09" db="EMBL/GenBank/DDBJ databases">
        <title>Characterisation of the sponge microbiome using genome-centric metagenomics.</title>
        <authorList>
            <person name="Engelberts J.P."/>
            <person name="Robbins S.J."/>
            <person name="De Goeij J.M."/>
            <person name="Aranda M."/>
            <person name="Bell S.C."/>
            <person name="Webster N.S."/>
        </authorList>
    </citation>
    <scope>NUCLEOTIDE SEQUENCE</scope>
    <source>
        <strain evidence="1">SB0664_bin_27</strain>
    </source>
</reference>
<dbReference type="EMBL" id="VXRG01000058">
    <property type="protein sequence ID" value="MXY93108.1"/>
    <property type="molecule type" value="Genomic_DNA"/>
</dbReference>
<accession>A0A6B0YUH4</accession>
<organism evidence="1">
    <name type="scientific">Caldilineaceae bacterium SB0664_bin_27</name>
    <dbReference type="NCBI Taxonomy" id="2605260"/>
    <lineage>
        <taxon>Bacteria</taxon>
        <taxon>Bacillati</taxon>
        <taxon>Chloroflexota</taxon>
        <taxon>Caldilineae</taxon>
        <taxon>Caldilineales</taxon>
        <taxon>Caldilineaceae</taxon>
    </lineage>
</organism>
<dbReference type="GO" id="GO:0016706">
    <property type="term" value="F:2-oxoglutarate-dependent dioxygenase activity"/>
    <property type="evidence" value="ECO:0007669"/>
    <property type="project" value="UniProtKB-ARBA"/>
</dbReference>
<dbReference type="PANTHER" id="PTHR20883">
    <property type="entry name" value="PHYTANOYL-COA DIOXYGENASE DOMAIN CONTAINING 1"/>
    <property type="match status" value="1"/>
</dbReference>
<dbReference type="SUPFAM" id="SSF51197">
    <property type="entry name" value="Clavaminate synthase-like"/>
    <property type="match status" value="1"/>
</dbReference>
<comment type="caution">
    <text evidence="1">The sequence shown here is derived from an EMBL/GenBank/DDBJ whole genome shotgun (WGS) entry which is preliminary data.</text>
</comment>
<gene>
    <name evidence="1" type="ORF">F4Y42_06605</name>
</gene>
<dbReference type="GO" id="GO:0005506">
    <property type="term" value="F:iron ion binding"/>
    <property type="evidence" value="ECO:0007669"/>
    <property type="project" value="UniProtKB-ARBA"/>
</dbReference>
<proteinExistence type="predicted"/>
<evidence type="ECO:0000313" key="1">
    <source>
        <dbReference type="EMBL" id="MXY93108.1"/>
    </source>
</evidence>